<gene>
    <name evidence="1" type="ORF">EXIGLDRAFT_775967</name>
</gene>
<sequence length="362" mass="40955">MLYIEDLDLFMERECVQGLLRLQWIEVLSRPAPLLQCLRIGFNTHDDFHELSSSLRWFNSSAPQLTSVHFTTVAFYVPAFASIRRITFYLDQCNTSVADLQTILHDFPLLEYLALIDQLRDEAGIAELVTVPANLQTMLLKERGDTNLLDGVQCNGLDTIIVQFHYCNPISFPRITFRTADRLLSPPATSLHIHCLSSKFADVQILNICGQIRRFVNLPLAEVLQWHQLFAQIIEASLTNIDVLRGLQPLQLPEMPKVSRLSFQFGSLYSMQTYPSGLSLHCPTLERLQLVYPARTEGTLHAEHILSFLKSTMYVAPDIWELVVANTNVANDGQVLLEAALPRVTIGVCLEPKILPHIDVYA</sequence>
<dbReference type="EMBL" id="KV426203">
    <property type="protein sequence ID" value="KZV84977.1"/>
    <property type="molecule type" value="Genomic_DNA"/>
</dbReference>
<organism evidence="1 2">
    <name type="scientific">Exidia glandulosa HHB12029</name>
    <dbReference type="NCBI Taxonomy" id="1314781"/>
    <lineage>
        <taxon>Eukaryota</taxon>
        <taxon>Fungi</taxon>
        <taxon>Dikarya</taxon>
        <taxon>Basidiomycota</taxon>
        <taxon>Agaricomycotina</taxon>
        <taxon>Agaricomycetes</taxon>
        <taxon>Auriculariales</taxon>
        <taxon>Exidiaceae</taxon>
        <taxon>Exidia</taxon>
    </lineage>
</organism>
<evidence type="ECO:0008006" key="3">
    <source>
        <dbReference type="Google" id="ProtNLM"/>
    </source>
</evidence>
<proteinExistence type="predicted"/>
<dbReference type="AlphaFoldDB" id="A0A165DNE3"/>
<dbReference type="InParanoid" id="A0A165DNE3"/>
<dbReference type="Proteomes" id="UP000077266">
    <property type="component" value="Unassembled WGS sequence"/>
</dbReference>
<protein>
    <recommendedName>
        <fullName evidence="3">F-box domain-containing protein</fullName>
    </recommendedName>
</protein>
<accession>A0A165DNE3</accession>
<evidence type="ECO:0000313" key="2">
    <source>
        <dbReference type="Proteomes" id="UP000077266"/>
    </source>
</evidence>
<reference evidence="1 2" key="1">
    <citation type="journal article" date="2016" name="Mol. Biol. Evol.">
        <title>Comparative Genomics of Early-Diverging Mushroom-Forming Fungi Provides Insights into the Origins of Lignocellulose Decay Capabilities.</title>
        <authorList>
            <person name="Nagy L.G."/>
            <person name="Riley R."/>
            <person name="Tritt A."/>
            <person name="Adam C."/>
            <person name="Daum C."/>
            <person name="Floudas D."/>
            <person name="Sun H."/>
            <person name="Yadav J.S."/>
            <person name="Pangilinan J."/>
            <person name="Larsson K.H."/>
            <person name="Matsuura K."/>
            <person name="Barry K."/>
            <person name="Labutti K."/>
            <person name="Kuo R."/>
            <person name="Ohm R.A."/>
            <person name="Bhattacharya S.S."/>
            <person name="Shirouzu T."/>
            <person name="Yoshinaga Y."/>
            <person name="Martin F.M."/>
            <person name="Grigoriev I.V."/>
            <person name="Hibbett D.S."/>
        </authorList>
    </citation>
    <scope>NUCLEOTIDE SEQUENCE [LARGE SCALE GENOMIC DNA]</scope>
    <source>
        <strain evidence="1 2">HHB12029</strain>
    </source>
</reference>
<keyword evidence="2" id="KW-1185">Reference proteome</keyword>
<evidence type="ECO:0000313" key="1">
    <source>
        <dbReference type="EMBL" id="KZV84977.1"/>
    </source>
</evidence>
<name>A0A165DNE3_EXIGL</name>